<gene>
    <name evidence="2" type="ORF">ROSMUCSMR3_02814</name>
</gene>
<dbReference type="EMBL" id="CP020474">
    <property type="protein sequence ID" value="ARE84281.1"/>
    <property type="molecule type" value="Genomic_DNA"/>
</dbReference>
<dbReference type="AlphaFoldDB" id="A0A1V0RRC0"/>
<evidence type="ECO:0000259" key="1">
    <source>
        <dbReference type="PROSITE" id="PS50965"/>
    </source>
</evidence>
<dbReference type="Gene3D" id="3.30.65.10">
    <property type="entry name" value="Bacterial Topoisomerase I, domain 1"/>
    <property type="match status" value="1"/>
</dbReference>
<proteinExistence type="predicted"/>
<sequence>MEILWILFALGVGVLYFYLKSPSVIGAAGERRVNATLSQKLDEQDYTLIEDLTLPTLQGTTQIDHIVLSRFGVFVIETKNMSGWIFGGEDQVSWTQVMRRHKSRFQNPLRQNYLHVRVVQDLLGIRLDQLENLVVFVGSAEPKTEMPWNVFWSRGDLYNYVASQRTVQFTDAEVREFAHQLRNSTLQASKEQRRAHVQHVKEKVSKKETDLTVCPRCGEKMIERTSRKTGQTFFGCSRYPKCQGTRKVK</sequence>
<dbReference type="GO" id="GO:0006265">
    <property type="term" value="P:DNA topological change"/>
    <property type="evidence" value="ECO:0007669"/>
    <property type="project" value="InterPro"/>
</dbReference>
<keyword evidence="2" id="KW-0413">Isomerase</keyword>
<name>A0A1V0RRC0_9RHOB</name>
<evidence type="ECO:0000313" key="3">
    <source>
        <dbReference type="Proteomes" id="UP000192273"/>
    </source>
</evidence>
<dbReference type="Pfam" id="PF08378">
    <property type="entry name" value="NERD"/>
    <property type="match status" value="1"/>
</dbReference>
<dbReference type="GO" id="GO:0003916">
    <property type="term" value="F:DNA topoisomerase activity"/>
    <property type="evidence" value="ECO:0007669"/>
    <property type="project" value="InterPro"/>
</dbReference>
<reference evidence="2 3" key="1">
    <citation type="submission" date="2017-03" db="EMBL/GenBank/DDBJ databases">
        <title>Genome Sequence of Roseovarius mucosus strain SMR3 Isolated from a culture of the Diatom Skeletonema marinoi.</title>
        <authorList>
            <person name="Topel M."/>
            <person name="Pinder M."/>
            <person name="Johansson O.N."/>
            <person name="Kourtchenko O."/>
            <person name="Godhe A."/>
            <person name="Clarke A.K."/>
        </authorList>
    </citation>
    <scope>NUCLEOTIDE SEQUENCE [LARGE SCALE GENOMIC DNA]</scope>
    <source>
        <strain evidence="2 3">SMR3</strain>
    </source>
</reference>
<keyword evidence="3" id="KW-1185">Reference proteome</keyword>
<dbReference type="SUPFAM" id="SSF57783">
    <property type="entry name" value="Zinc beta-ribbon"/>
    <property type="match status" value="1"/>
</dbReference>
<protein>
    <submittedName>
        <fullName evidence="2">DNA topoisomerase I</fullName>
    </submittedName>
</protein>
<dbReference type="GO" id="GO:0005694">
    <property type="term" value="C:chromosome"/>
    <property type="evidence" value="ECO:0007669"/>
    <property type="project" value="InterPro"/>
</dbReference>
<organism evidence="2 3">
    <name type="scientific">Roseovarius mucosus</name>
    <dbReference type="NCBI Taxonomy" id="215743"/>
    <lineage>
        <taxon>Bacteria</taxon>
        <taxon>Pseudomonadati</taxon>
        <taxon>Pseudomonadota</taxon>
        <taxon>Alphaproteobacteria</taxon>
        <taxon>Rhodobacterales</taxon>
        <taxon>Roseobacteraceae</taxon>
        <taxon>Roseovarius</taxon>
    </lineage>
</organism>
<dbReference type="KEGG" id="rmm:ROSMUCSMR3_02814"/>
<feature type="domain" description="NERD" evidence="1">
    <location>
        <begin position="25"/>
        <end position="142"/>
    </location>
</feature>
<dbReference type="Proteomes" id="UP000192273">
    <property type="component" value="Chromosome"/>
</dbReference>
<evidence type="ECO:0000313" key="2">
    <source>
        <dbReference type="EMBL" id="ARE84281.1"/>
    </source>
</evidence>
<dbReference type="PROSITE" id="PS50965">
    <property type="entry name" value="NERD"/>
    <property type="match status" value="1"/>
</dbReference>
<dbReference type="GO" id="GO:0003677">
    <property type="term" value="F:DNA binding"/>
    <property type="evidence" value="ECO:0007669"/>
    <property type="project" value="InterPro"/>
</dbReference>
<dbReference type="InterPro" id="IPR013498">
    <property type="entry name" value="Topo_IA_Znf"/>
</dbReference>
<dbReference type="InterPro" id="IPR011528">
    <property type="entry name" value="NERD"/>
</dbReference>
<dbReference type="Pfam" id="PF01396">
    <property type="entry name" value="Zn_ribbon_Top1"/>
    <property type="match status" value="1"/>
</dbReference>
<accession>A0A1V0RRC0</accession>